<comment type="caution">
    <text evidence="2">The sequence shown here is derived from an EMBL/GenBank/DDBJ whole genome shotgun (WGS) entry which is preliminary data.</text>
</comment>
<feature type="region of interest" description="Disordered" evidence="1">
    <location>
        <begin position="1"/>
        <end position="34"/>
    </location>
</feature>
<reference evidence="2 3" key="1">
    <citation type="journal article" date="2020" name="Nature">
        <title>Six reference-quality genomes reveal evolution of bat adaptations.</title>
        <authorList>
            <person name="Jebb D."/>
            <person name="Huang Z."/>
            <person name="Pippel M."/>
            <person name="Hughes G.M."/>
            <person name="Lavrichenko K."/>
            <person name="Devanna P."/>
            <person name="Winkler S."/>
            <person name="Jermiin L.S."/>
            <person name="Skirmuntt E.C."/>
            <person name="Katzourakis A."/>
            <person name="Burkitt-Gray L."/>
            <person name="Ray D.A."/>
            <person name="Sullivan K.A.M."/>
            <person name="Roscito J.G."/>
            <person name="Kirilenko B.M."/>
            <person name="Davalos L.M."/>
            <person name="Corthals A.P."/>
            <person name="Power M.L."/>
            <person name="Jones G."/>
            <person name="Ransome R.D."/>
            <person name="Dechmann D.K.N."/>
            <person name="Locatelli A.G."/>
            <person name="Puechmaille S.J."/>
            <person name="Fedrigo O."/>
            <person name="Jarvis E.D."/>
            <person name="Hiller M."/>
            <person name="Vernes S.C."/>
            <person name="Myers E.W."/>
            <person name="Teeling E.C."/>
        </authorList>
    </citation>
    <scope>NUCLEOTIDE SEQUENCE [LARGE SCALE GENOMIC DNA]</scope>
    <source>
        <strain evidence="2">MRouAeg1</strain>
        <tissue evidence="2">Muscle</tissue>
    </source>
</reference>
<dbReference type="EMBL" id="JACASE010000001">
    <property type="protein sequence ID" value="KAF6505847.1"/>
    <property type="molecule type" value="Genomic_DNA"/>
</dbReference>
<feature type="region of interest" description="Disordered" evidence="1">
    <location>
        <begin position="64"/>
        <end position="85"/>
    </location>
</feature>
<evidence type="ECO:0000313" key="3">
    <source>
        <dbReference type="Proteomes" id="UP000593571"/>
    </source>
</evidence>
<accession>A0A7J8KAG0</accession>
<evidence type="ECO:0000256" key="1">
    <source>
        <dbReference type="SAM" id="MobiDB-lite"/>
    </source>
</evidence>
<dbReference type="AlphaFoldDB" id="A0A7J8KAG0"/>
<protein>
    <submittedName>
        <fullName evidence="2">Uncharacterized protein</fullName>
    </submittedName>
</protein>
<dbReference type="Proteomes" id="UP000593571">
    <property type="component" value="Unassembled WGS sequence"/>
</dbReference>
<keyword evidence="3" id="KW-1185">Reference proteome</keyword>
<evidence type="ECO:0000313" key="2">
    <source>
        <dbReference type="EMBL" id="KAF6505847.1"/>
    </source>
</evidence>
<proteinExistence type="predicted"/>
<name>A0A7J8KAG0_ROUAE</name>
<sequence>MDEQGDPVSPCAPGPSSYPAPEVGATNAEREWGALPPRWPQLMAAHPPEGRQSWACELSIGSGCQPATEPAPEPTRLPPRCSSGDGGPWGRRWLQVLLCSARHGRSHTRVHTHTCSRMHAHARPHTCTHEPSQAFMLLILIGALP</sequence>
<organism evidence="2 3">
    <name type="scientific">Rousettus aegyptiacus</name>
    <name type="common">Egyptian fruit bat</name>
    <name type="synonym">Pteropus aegyptiacus</name>
    <dbReference type="NCBI Taxonomy" id="9407"/>
    <lineage>
        <taxon>Eukaryota</taxon>
        <taxon>Metazoa</taxon>
        <taxon>Chordata</taxon>
        <taxon>Craniata</taxon>
        <taxon>Vertebrata</taxon>
        <taxon>Euteleostomi</taxon>
        <taxon>Mammalia</taxon>
        <taxon>Eutheria</taxon>
        <taxon>Laurasiatheria</taxon>
        <taxon>Chiroptera</taxon>
        <taxon>Yinpterochiroptera</taxon>
        <taxon>Pteropodoidea</taxon>
        <taxon>Pteropodidae</taxon>
        <taxon>Rousettinae</taxon>
        <taxon>Rousettus</taxon>
    </lineage>
</organism>
<gene>
    <name evidence="2" type="ORF">HJG63_007740</name>
</gene>